<reference evidence="2 3" key="1">
    <citation type="submission" date="2021-03" db="EMBL/GenBank/DDBJ databases">
        <title>Antimicrobial resistance genes in bacteria isolated from Japanese honey, and their potential for conferring macrolide and lincosamide resistance in the American foulbrood pathogen Paenibacillus larvae.</title>
        <authorList>
            <person name="Okamoto M."/>
            <person name="Kumagai M."/>
            <person name="Kanamori H."/>
            <person name="Takamatsu D."/>
        </authorList>
    </citation>
    <scope>NUCLEOTIDE SEQUENCE [LARGE SCALE GENOMIC DNA]</scope>
    <source>
        <strain evidence="2 3">J1TS3</strain>
    </source>
</reference>
<sequence>MEKESMIEKNMRSTDEFVKNLFTDLHGRIEDYEKEESNVKKMKTVDAAPELIIVGGFSVFLLTVIF</sequence>
<organism evidence="2 3">
    <name type="scientific">Siminovitchia fordii</name>
    <dbReference type="NCBI Taxonomy" id="254759"/>
    <lineage>
        <taxon>Bacteria</taxon>
        <taxon>Bacillati</taxon>
        <taxon>Bacillota</taxon>
        <taxon>Bacilli</taxon>
        <taxon>Bacillales</taxon>
        <taxon>Bacillaceae</taxon>
        <taxon>Siminovitchia</taxon>
    </lineage>
</organism>
<gene>
    <name evidence="2" type="ORF">J1TS3_07570</name>
</gene>
<dbReference type="EMBL" id="BOQT01000002">
    <property type="protein sequence ID" value="GIN19623.1"/>
    <property type="molecule type" value="Genomic_DNA"/>
</dbReference>
<proteinExistence type="predicted"/>
<keyword evidence="1" id="KW-1133">Transmembrane helix</keyword>
<keyword evidence="3" id="KW-1185">Reference proteome</keyword>
<evidence type="ECO:0000313" key="2">
    <source>
        <dbReference type="EMBL" id="GIN19623.1"/>
    </source>
</evidence>
<evidence type="ECO:0000256" key="1">
    <source>
        <dbReference type="SAM" id="Phobius"/>
    </source>
</evidence>
<keyword evidence="1" id="KW-0812">Transmembrane</keyword>
<accession>A0ABQ4K3C3</accession>
<protein>
    <submittedName>
        <fullName evidence="2">Uncharacterized protein</fullName>
    </submittedName>
</protein>
<dbReference type="RefSeq" id="WP_018706370.1">
    <property type="nucleotide sequence ID" value="NZ_BOQT01000002.1"/>
</dbReference>
<evidence type="ECO:0000313" key="3">
    <source>
        <dbReference type="Proteomes" id="UP000680279"/>
    </source>
</evidence>
<feature type="transmembrane region" description="Helical" evidence="1">
    <location>
        <begin position="47"/>
        <end position="65"/>
    </location>
</feature>
<keyword evidence="1" id="KW-0472">Membrane</keyword>
<dbReference type="Proteomes" id="UP000680279">
    <property type="component" value="Unassembled WGS sequence"/>
</dbReference>
<name>A0ABQ4K3C3_9BACI</name>
<comment type="caution">
    <text evidence="2">The sequence shown here is derived from an EMBL/GenBank/DDBJ whole genome shotgun (WGS) entry which is preliminary data.</text>
</comment>